<dbReference type="Proteomes" id="UP001211907">
    <property type="component" value="Unassembled WGS sequence"/>
</dbReference>
<evidence type="ECO:0008006" key="4">
    <source>
        <dbReference type="Google" id="ProtNLM"/>
    </source>
</evidence>
<keyword evidence="1" id="KW-0732">Signal</keyword>
<proteinExistence type="predicted"/>
<name>A0AAD5XH21_9FUNG</name>
<dbReference type="EMBL" id="JADGJH010000686">
    <property type="protein sequence ID" value="KAJ3124225.1"/>
    <property type="molecule type" value="Genomic_DNA"/>
</dbReference>
<evidence type="ECO:0000313" key="2">
    <source>
        <dbReference type="EMBL" id="KAJ3124225.1"/>
    </source>
</evidence>
<feature type="signal peptide" evidence="1">
    <location>
        <begin position="1"/>
        <end position="18"/>
    </location>
</feature>
<evidence type="ECO:0000313" key="3">
    <source>
        <dbReference type="Proteomes" id="UP001211907"/>
    </source>
</evidence>
<protein>
    <recommendedName>
        <fullName evidence="4">Apple domain-containing protein</fullName>
    </recommendedName>
</protein>
<gene>
    <name evidence="2" type="ORF">HK100_011308</name>
</gene>
<reference evidence="2" key="1">
    <citation type="submission" date="2020-05" db="EMBL/GenBank/DDBJ databases">
        <title>Phylogenomic resolution of chytrid fungi.</title>
        <authorList>
            <person name="Stajich J.E."/>
            <person name="Amses K."/>
            <person name="Simmons R."/>
            <person name="Seto K."/>
            <person name="Myers J."/>
            <person name="Bonds A."/>
            <person name="Quandt C.A."/>
            <person name="Barry K."/>
            <person name="Liu P."/>
            <person name="Grigoriev I."/>
            <person name="Longcore J.E."/>
            <person name="James T.Y."/>
        </authorList>
    </citation>
    <scope>NUCLEOTIDE SEQUENCE</scope>
    <source>
        <strain evidence="2">JEL0513</strain>
    </source>
</reference>
<dbReference type="Gene3D" id="3.50.4.10">
    <property type="entry name" value="Hepatocyte Growth Factor"/>
    <property type="match status" value="1"/>
</dbReference>
<dbReference type="AlphaFoldDB" id="A0AAD5XH21"/>
<keyword evidence="3" id="KW-1185">Reference proteome</keyword>
<organism evidence="2 3">
    <name type="scientific">Physocladia obscura</name>
    <dbReference type="NCBI Taxonomy" id="109957"/>
    <lineage>
        <taxon>Eukaryota</taxon>
        <taxon>Fungi</taxon>
        <taxon>Fungi incertae sedis</taxon>
        <taxon>Chytridiomycota</taxon>
        <taxon>Chytridiomycota incertae sedis</taxon>
        <taxon>Chytridiomycetes</taxon>
        <taxon>Chytridiales</taxon>
        <taxon>Chytriomycetaceae</taxon>
        <taxon>Physocladia</taxon>
    </lineage>
</organism>
<evidence type="ECO:0000256" key="1">
    <source>
        <dbReference type="SAM" id="SignalP"/>
    </source>
</evidence>
<comment type="caution">
    <text evidence="2">The sequence shown here is derived from an EMBL/GenBank/DDBJ whole genome shotgun (WGS) entry which is preliminary data.</text>
</comment>
<accession>A0AAD5XH21</accession>
<feature type="chain" id="PRO_5041975745" description="Apple domain-containing protein" evidence="1">
    <location>
        <begin position="19"/>
        <end position="189"/>
    </location>
</feature>
<sequence length="189" mass="20469">MRFSGIYVFASFVTFAYAFDWQGSVGGMPVTWASGCDWNGPNINSVASDGDYCGMQCLLQSGCTHFTWTDYSGGTCWLKSDSGGSAVDLPSGTNGVCGWVEHPPSGDWQYDDTAGNAYYSDACIWGDGGYLYQVSADSMLECVWMCENPAVQGCYRWEFADNTGICTFLSADTGSVASYTDNLHCGWIL</sequence>